<reference evidence="3" key="1">
    <citation type="journal article" date="2020" name="mSystems">
        <title>Genome- and Community-Level Interaction Insights into Carbon Utilization and Element Cycling Functions of Hydrothermarchaeota in Hydrothermal Sediment.</title>
        <authorList>
            <person name="Zhou Z."/>
            <person name="Liu Y."/>
            <person name="Xu W."/>
            <person name="Pan J."/>
            <person name="Luo Z.H."/>
            <person name="Li M."/>
        </authorList>
    </citation>
    <scope>NUCLEOTIDE SEQUENCE [LARGE SCALE GENOMIC DNA]</scope>
    <source>
        <strain evidence="3">SpSt-503</strain>
    </source>
</reference>
<dbReference type="Pfam" id="PF00582">
    <property type="entry name" value="Usp"/>
    <property type="match status" value="1"/>
</dbReference>
<organism evidence="3">
    <name type="scientific">Gracilinema caldarium</name>
    <dbReference type="NCBI Taxonomy" id="215591"/>
    <lineage>
        <taxon>Bacteria</taxon>
        <taxon>Pseudomonadati</taxon>
        <taxon>Spirochaetota</taxon>
        <taxon>Spirochaetia</taxon>
        <taxon>Spirochaetales</taxon>
        <taxon>Breznakiellaceae</taxon>
        <taxon>Gracilinema</taxon>
    </lineage>
</organism>
<dbReference type="CDD" id="cd00293">
    <property type="entry name" value="USP-like"/>
    <property type="match status" value="1"/>
</dbReference>
<dbReference type="Gene3D" id="3.40.50.620">
    <property type="entry name" value="HUPs"/>
    <property type="match status" value="1"/>
</dbReference>
<protein>
    <submittedName>
        <fullName evidence="3">Universal stress protein</fullName>
    </submittedName>
</protein>
<gene>
    <name evidence="3" type="ORF">ENS59_06425</name>
</gene>
<evidence type="ECO:0000256" key="1">
    <source>
        <dbReference type="ARBA" id="ARBA00008791"/>
    </source>
</evidence>
<dbReference type="InterPro" id="IPR006015">
    <property type="entry name" value="Universal_stress_UspA"/>
</dbReference>
<accession>A0A7C3ECX9</accession>
<dbReference type="AlphaFoldDB" id="A0A7C3ECX9"/>
<comment type="similarity">
    <text evidence="1">Belongs to the universal stress protein A family.</text>
</comment>
<evidence type="ECO:0000259" key="2">
    <source>
        <dbReference type="Pfam" id="PF00582"/>
    </source>
</evidence>
<dbReference type="EMBL" id="DSVL01000199">
    <property type="protein sequence ID" value="HFH29134.1"/>
    <property type="molecule type" value="Genomic_DNA"/>
</dbReference>
<comment type="caution">
    <text evidence="3">The sequence shown here is derived from an EMBL/GenBank/DDBJ whole genome shotgun (WGS) entry which is preliminary data.</text>
</comment>
<feature type="domain" description="UspA" evidence="2">
    <location>
        <begin position="6"/>
        <end position="150"/>
    </location>
</feature>
<proteinExistence type="inferred from homology"/>
<dbReference type="PANTHER" id="PTHR46268:SF6">
    <property type="entry name" value="UNIVERSAL STRESS PROTEIN UP12"/>
    <property type="match status" value="1"/>
</dbReference>
<sequence length="161" mass="18071">MMGPLFSNILVAVSGSDASIHAAKYGIIMSKLYHCRLSAVYVVDTATIRQLTLSKIFIQEESQEYEQSLQANGERYLSFITELAKTKGVKVETELRRGAVYTEILAAADERKADLIMLGGWEKDRSSRDIISHSHREIMVNAKCSVFVVKQPNIDQLFKQA</sequence>
<dbReference type="PANTHER" id="PTHR46268">
    <property type="entry name" value="STRESS RESPONSE PROTEIN NHAX"/>
    <property type="match status" value="1"/>
</dbReference>
<dbReference type="SUPFAM" id="SSF52402">
    <property type="entry name" value="Adenine nucleotide alpha hydrolases-like"/>
    <property type="match status" value="1"/>
</dbReference>
<dbReference type="InterPro" id="IPR006016">
    <property type="entry name" value="UspA"/>
</dbReference>
<dbReference type="InterPro" id="IPR014729">
    <property type="entry name" value="Rossmann-like_a/b/a_fold"/>
</dbReference>
<evidence type="ECO:0000313" key="3">
    <source>
        <dbReference type="EMBL" id="HFH29134.1"/>
    </source>
</evidence>
<name>A0A7C3ECX9_9SPIR</name>
<dbReference type="PRINTS" id="PR01438">
    <property type="entry name" value="UNVRSLSTRESS"/>
</dbReference>